<dbReference type="Gene3D" id="1.20.120.220">
    <property type="entry name" value="ATP synthase, F0 complex, subunit A"/>
    <property type="match status" value="1"/>
</dbReference>
<dbReference type="GeneID" id="11341144"/>
<evidence type="ECO:0000256" key="3">
    <source>
        <dbReference type="ARBA" id="ARBA00022448"/>
    </source>
</evidence>
<dbReference type="GO" id="GO:0046933">
    <property type="term" value="F:proton-transporting ATP synthase activity, rotational mechanism"/>
    <property type="evidence" value="ECO:0007669"/>
    <property type="project" value="TreeGrafter"/>
</dbReference>
<dbReference type="InterPro" id="IPR035908">
    <property type="entry name" value="F0_ATP_A_sf"/>
</dbReference>
<dbReference type="EMBL" id="JN619346">
    <property type="protein sequence ID" value="AEQ93872.1"/>
    <property type="molecule type" value="Genomic_DNA"/>
</dbReference>
<dbReference type="InterPro" id="IPR023011">
    <property type="entry name" value="ATP_synth_F0_asu_AS"/>
</dbReference>
<sequence length="213" mass="23118">MTADLFSSLDGCQSMWSWLIPVMLFFSFVINNSHGSSSVKILLLSAFTESKKETLLPLSLFLFSLMLFLVSLNLMGLVPYVYGATSALWAAGTLALTMWGLLILSGWSYNPKESAAHLAPAGAPAALVSFLVLVETVSILIRPLTLTVRLIANISAGHIVLSLVANCLTSLSLFSGLMVLLVSIGYNLFEVFVCFIQAYIFTLLVSLYAQEHP</sequence>
<keyword evidence="8" id="KW-0406">Ion transport</keyword>
<evidence type="ECO:0000256" key="5">
    <source>
        <dbReference type="ARBA" id="ARBA00022692"/>
    </source>
</evidence>
<dbReference type="Pfam" id="PF00119">
    <property type="entry name" value="ATP-synt_A"/>
    <property type="match status" value="1"/>
</dbReference>
<dbReference type="PRINTS" id="PR00123">
    <property type="entry name" value="ATPASEA"/>
</dbReference>
<feature type="transmembrane region" description="Helical" evidence="12">
    <location>
        <begin position="15"/>
        <end position="34"/>
    </location>
</feature>
<evidence type="ECO:0000256" key="6">
    <source>
        <dbReference type="ARBA" id="ARBA00022781"/>
    </source>
</evidence>
<geneLocation type="mitochondrion" evidence="13"/>
<feature type="transmembrane region" description="Helical" evidence="12">
    <location>
        <begin position="161"/>
        <end position="181"/>
    </location>
</feature>
<organism evidence="13">
    <name type="scientific">Peronia peronii</name>
    <dbReference type="NCBI Taxonomy" id="999236"/>
    <lineage>
        <taxon>Eukaryota</taxon>
        <taxon>Metazoa</taxon>
        <taxon>Spiralia</taxon>
        <taxon>Lophotrochozoa</taxon>
        <taxon>Mollusca</taxon>
        <taxon>Gastropoda</taxon>
        <taxon>Heterobranchia</taxon>
        <taxon>Euthyneura</taxon>
        <taxon>Panpulmonata</taxon>
        <taxon>Eupulmonata</taxon>
        <taxon>Systellommatophora</taxon>
        <taxon>Onchidioidea</taxon>
        <taxon>Onchidiidae</taxon>
        <taxon>Peronia</taxon>
    </lineage>
</organism>
<reference evidence="13" key="2">
    <citation type="submission" date="2011-08" db="EMBL/GenBank/DDBJ databases">
        <authorList>
            <person name="Dayrat B."/>
        </authorList>
    </citation>
    <scope>NUCLEOTIDE SEQUENCE</scope>
</reference>
<comment type="similarity">
    <text evidence="2">Belongs to the ATPase A chain family.</text>
</comment>
<evidence type="ECO:0000256" key="1">
    <source>
        <dbReference type="ARBA" id="ARBA00004141"/>
    </source>
</evidence>
<dbReference type="GO" id="GO:0005743">
    <property type="term" value="C:mitochondrial inner membrane"/>
    <property type="evidence" value="ECO:0007669"/>
    <property type="project" value="UniProtKB-SubCell"/>
</dbReference>
<accession>G8HQW6</accession>
<keyword evidence="5 12" id="KW-0812">Transmembrane</keyword>
<feature type="transmembrane region" description="Helical" evidence="12">
    <location>
        <begin position="55"/>
        <end position="82"/>
    </location>
</feature>
<dbReference type="NCBIfam" id="TIGR01131">
    <property type="entry name" value="ATP_synt_6_or_A"/>
    <property type="match status" value="1"/>
</dbReference>
<proteinExistence type="inferred from homology"/>
<dbReference type="RefSeq" id="YP_004934955.1">
    <property type="nucleotide sequence ID" value="NC_016181.1"/>
</dbReference>
<evidence type="ECO:0000313" key="13">
    <source>
        <dbReference type="EMBL" id="AEQ93872.1"/>
    </source>
</evidence>
<comment type="subcellular location">
    <subcellularLocation>
        <location evidence="1">Membrane</location>
        <topology evidence="1">Multi-pass membrane protein</topology>
    </subcellularLocation>
    <subcellularLocation>
        <location evidence="11">Mitochondrion inner membrane</location>
        <topology evidence="11">Multi-pass membrane protein</topology>
    </subcellularLocation>
</comment>
<evidence type="ECO:0000256" key="9">
    <source>
        <dbReference type="ARBA" id="ARBA00023136"/>
    </source>
</evidence>
<dbReference type="InterPro" id="IPR000568">
    <property type="entry name" value="ATP_synth_F0_asu"/>
</dbReference>
<keyword evidence="6" id="KW-0375">Hydrogen ion transport</keyword>
<dbReference type="PROSITE" id="PS00449">
    <property type="entry name" value="ATPASE_A"/>
    <property type="match status" value="1"/>
</dbReference>
<keyword evidence="7 12" id="KW-1133">Transmembrane helix</keyword>
<dbReference type="AlphaFoldDB" id="G8HQW6"/>
<keyword evidence="10" id="KW-0066">ATP synthesis</keyword>
<gene>
    <name evidence="13" type="primary">atp6</name>
</gene>
<feature type="transmembrane region" description="Helical" evidence="12">
    <location>
        <begin position="88"/>
        <end position="109"/>
    </location>
</feature>
<evidence type="ECO:0000256" key="2">
    <source>
        <dbReference type="ARBA" id="ARBA00006810"/>
    </source>
</evidence>
<dbReference type="PANTHER" id="PTHR11410:SF0">
    <property type="entry name" value="ATP SYNTHASE SUBUNIT A"/>
    <property type="match status" value="1"/>
</dbReference>
<reference evidence="13" key="1">
    <citation type="journal article" date="2011" name="BMC Evol. Biol.">
        <title>Ten new complete mitochondrial genomes of pulmonates (Mollusca: Gastropoda) and their impact on phylogenetic relationships.</title>
        <authorList>
            <person name="White T.R."/>
            <person name="Conrad M.M."/>
            <person name="Tseng R."/>
            <person name="Balayan S."/>
            <person name="Golding R."/>
            <person name="de Frias Martins A.M."/>
            <person name="Dayrat B.A."/>
        </authorList>
    </citation>
    <scope>NUCLEOTIDE SEQUENCE</scope>
</reference>
<evidence type="ECO:0000256" key="12">
    <source>
        <dbReference type="SAM" id="Phobius"/>
    </source>
</evidence>
<feature type="transmembrane region" description="Helical" evidence="12">
    <location>
        <begin position="121"/>
        <end position="141"/>
    </location>
</feature>
<dbReference type="CDD" id="cd00310">
    <property type="entry name" value="ATP-synt_Fo_a_6"/>
    <property type="match status" value="1"/>
</dbReference>
<dbReference type="CTD" id="4508"/>
<protein>
    <recommendedName>
        <fullName evidence="11">ATP synthase subunit a</fullName>
    </recommendedName>
</protein>
<dbReference type="PANTHER" id="PTHR11410">
    <property type="entry name" value="ATP SYNTHASE SUBUNIT A"/>
    <property type="match status" value="1"/>
</dbReference>
<evidence type="ECO:0000256" key="4">
    <source>
        <dbReference type="ARBA" id="ARBA00022547"/>
    </source>
</evidence>
<dbReference type="GO" id="GO:0045259">
    <property type="term" value="C:proton-transporting ATP synthase complex"/>
    <property type="evidence" value="ECO:0007669"/>
    <property type="project" value="UniProtKB-KW"/>
</dbReference>
<keyword evidence="4" id="KW-0138">CF(0)</keyword>
<feature type="transmembrane region" description="Helical" evidence="12">
    <location>
        <begin position="188"/>
        <end position="209"/>
    </location>
</feature>
<evidence type="ECO:0000256" key="7">
    <source>
        <dbReference type="ARBA" id="ARBA00022989"/>
    </source>
</evidence>
<evidence type="ECO:0000256" key="10">
    <source>
        <dbReference type="ARBA" id="ARBA00023310"/>
    </source>
</evidence>
<evidence type="ECO:0000256" key="11">
    <source>
        <dbReference type="RuleBase" id="RU004450"/>
    </source>
</evidence>
<keyword evidence="9 12" id="KW-0472">Membrane</keyword>
<dbReference type="InterPro" id="IPR045083">
    <property type="entry name" value="ATP_synth_F0_asu_bact/mt"/>
</dbReference>
<dbReference type="SUPFAM" id="SSF81336">
    <property type="entry name" value="F1F0 ATP synthase subunit A"/>
    <property type="match status" value="1"/>
</dbReference>
<evidence type="ECO:0000256" key="8">
    <source>
        <dbReference type="ARBA" id="ARBA00023065"/>
    </source>
</evidence>
<keyword evidence="3" id="KW-0813">Transport</keyword>
<name>G8HQW6_9EUPU</name>
<keyword evidence="13" id="KW-0496">Mitochondrion</keyword>